<reference evidence="1 2" key="1">
    <citation type="journal article" date="2018" name="Front. Microbiol.">
        <title>Hydrolytic Capabilities as a Key to Environmental Success: Chitinolytic and Cellulolytic Acidobacteria From Acidic Sub-arctic Soils and Boreal Peatlands.</title>
        <authorList>
            <person name="Belova S.E."/>
            <person name="Ravin N.V."/>
            <person name="Pankratov T.A."/>
            <person name="Rakitin A.L."/>
            <person name="Ivanova A.A."/>
            <person name="Beletsky A.V."/>
            <person name="Mardanov A.V."/>
            <person name="Sinninghe Damste J.S."/>
            <person name="Dedysh S.N."/>
        </authorList>
    </citation>
    <scope>NUCLEOTIDE SEQUENCE [LARGE SCALE GENOMIC DNA]</scope>
    <source>
        <strain evidence="1 2">SBC82</strain>
    </source>
</reference>
<organism evidence="1 2">
    <name type="scientific">Acidisarcina polymorpha</name>
    <dbReference type="NCBI Taxonomy" id="2211140"/>
    <lineage>
        <taxon>Bacteria</taxon>
        <taxon>Pseudomonadati</taxon>
        <taxon>Acidobacteriota</taxon>
        <taxon>Terriglobia</taxon>
        <taxon>Terriglobales</taxon>
        <taxon>Acidobacteriaceae</taxon>
        <taxon>Acidisarcina</taxon>
    </lineage>
</organism>
<accession>A0A2Z5FZF8</accession>
<dbReference type="Proteomes" id="UP000253606">
    <property type="component" value="Chromosome"/>
</dbReference>
<sequence>MDPRRSIKQLSDVATSQKYYLAVLDSSSPDCIQIEGRSVRILEEIVRIG</sequence>
<name>A0A2Z5FZF8_9BACT</name>
<evidence type="ECO:0000313" key="2">
    <source>
        <dbReference type="Proteomes" id="UP000253606"/>
    </source>
</evidence>
<dbReference type="KEGG" id="abas:ACPOL_2569"/>
<evidence type="ECO:0000313" key="1">
    <source>
        <dbReference type="EMBL" id="AXC11887.1"/>
    </source>
</evidence>
<proteinExistence type="predicted"/>
<dbReference type="EMBL" id="CP030840">
    <property type="protein sequence ID" value="AXC11887.1"/>
    <property type="molecule type" value="Genomic_DNA"/>
</dbReference>
<keyword evidence="2" id="KW-1185">Reference proteome</keyword>
<gene>
    <name evidence="1" type="ORF">ACPOL_2569</name>
</gene>
<dbReference type="AlphaFoldDB" id="A0A2Z5FZF8"/>
<protein>
    <submittedName>
        <fullName evidence="1">Uncharacterized protein</fullName>
    </submittedName>
</protein>